<organism evidence="1 2">
    <name type="scientific">Ciona intestinalis</name>
    <name type="common">Transparent sea squirt</name>
    <name type="synonym">Ascidia intestinalis</name>
    <dbReference type="NCBI Taxonomy" id="7719"/>
    <lineage>
        <taxon>Eukaryota</taxon>
        <taxon>Metazoa</taxon>
        <taxon>Chordata</taxon>
        <taxon>Tunicata</taxon>
        <taxon>Ascidiacea</taxon>
        <taxon>Phlebobranchia</taxon>
        <taxon>Cionidae</taxon>
        <taxon>Ciona</taxon>
    </lineage>
</organism>
<reference evidence="1" key="4">
    <citation type="submission" date="2025-09" db="UniProtKB">
        <authorList>
            <consortium name="Ensembl"/>
        </authorList>
    </citation>
    <scope>IDENTIFICATION</scope>
</reference>
<name>H2XST0_CIOIN</name>
<reference evidence="2" key="1">
    <citation type="journal article" date="2002" name="Science">
        <title>The draft genome of Ciona intestinalis: insights into chordate and vertebrate origins.</title>
        <authorList>
            <person name="Dehal P."/>
            <person name="Satou Y."/>
            <person name="Campbell R.K."/>
            <person name="Chapman J."/>
            <person name="Degnan B."/>
            <person name="De Tomaso A."/>
            <person name="Davidson B."/>
            <person name="Di Gregorio A."/>
            <person name="Gelpke M."/>
            <person name="Goodstein D.M."/>
            <person name="Harafuji N."/>
            <person name="Hastings K.E."/>
            <person name="Ho I."/>
            <person name="Hotta K."/>
            <person name="Huang W."/>
            <person name="Kawashima T."/>
            <person name="Lemaire P."/>
            <person name="Martinez D."/>
            <person name="Meinertzhagen I.A."/>
            <person name="Necula S."/>
            <person name="Nonaka M."/>
            <person name="Putnam N."/>
            <person name="Rash S."/>
            <person name="Saiga H."/>
            <person name="Satake M."/>
            <person name="Terry A."/>
            <person name="Yamada L."/>
            <person name="Wang H.G."/>
            <person name="Awazu S."/>
            <person name="Azumi K."/>
            <person name="Boore J."/>
            <person name="Branno M."/>
            <person name="Chin-Bow S."/>
            <person name="DeSantis R."/>
            <person name="Doyle S."/>
            <person name="Francino P."/>
            <person name="Keys D.N."/>
            <person name="Haga S."/>
            <person name="Hayashi H."/>
            <person name="Hino K."/>
            <person name="Imai K.S."/>
            <person name="Inaba K."/>
            <person name="Kano S."/>
            <person name="Kobayashi K."/>
            <person name="Kobayashi M."/>
            <person name="Lee B.I."/>
            <person name="Makabe K.W."/>
            <person name="Manohar C."/>
            <person name="Matassi G."/>
            <person name="Medina M."/>
            <person name="Mochizuki Y."/>
            <person name="Mount S."/>
            <person name="Morishita T."/>
            <person name="Miura S."/>
            <person name="Nakayama A."/>
            <person name="Nishizaka S."/>
            <person name="Nomoto H."/>
            <person name="Ohta F."/>
            <person name="Oishi K."/>
            <person name="Rigoutsos I."/>
            <person name="Sano M."/>
            <person name="Sasaki A."/>
            <person name="Sasakura Y."/>
            <person name="Shoguchi E."/>
            <person name="Shin-i T."/>
            <person name="Spagnuolo A."/>
            <person name="Stainier D."/>
            <person name="Suzuki M.M."/>
            <person name="Tassy O."/>
            <person name="Takatori N."/>
            <person name="Tokuoka M."/>
            <person name="Yagi K."/>
            <person name="Yoshizaki F."/>
            <person name="Wada S."/>
            <person name="Zhang C."/>
            <person name="Hyatt P.D."/>
            <person name="Larimer F."/>
            <person name="Detter C."/>
            <person name="Doggett N."/>
            <person name="Glavina T."/>
            <person name="Hawkins T."/>
            <person name="Richardson P."/>
            <person name="Lucas S."/>
            <person name="Kohara Y."/>
            <person name="Levine M."/>
            <person name="Satoh N."/>
            <person name="Rokhsar D.S."/>
        </authorList>
    </citation>
    <scope>NUCLEOTIDE SEQUENCE [LARGE SCALE GENOMIC DNA]</scope>
</reference>
<dbReference type="EMBL" id="EAAA01002644">
    <property type="status" value="NOT_ANNOTATED_CDS"/>
    <property type="molecule type" value="Genomic_DNA"/>
</dbReference>
<reference evidence="1" key="3">
    <citation type="submission" date="2025-08" db="UniProtKB">
        <authorList>
            <consortium name="Ensembl"/>
        </authorList>
    </citation>
    <scope>IDENTIFICATION</scope>
</reference>
<protein>
    <submittedName>
        <fullName evidence="1">Uncharacterized protein</fullName>
    </submittedName>
</protein>
<dbReference type="InParanoid" id="H2XST0"/>
<keyword evidence="2" id="KW-1185">Reference proteome</keyword>
<evidence type="ECO:0000313" key="1">
    <source>
        <dbReference type="Ensembl" id="ENSCINP00000032714.1"/>
    </source>
</evidence>
<dbReference type="AlphaFoldDB" id="H2XST0"/>
<dbReference type="Ensembl" id="ENSCINT00000035862.1">
    <property type="protein sequence ID" value="ENSCINP00000032714.1"/>
    <property type="gene ID" value="ENSCING00000022818.1"/>
</dbReference>
<proteinExistence type="predicted"/>
<sequence length="59" mass="6874">LQIDLFARRIIKYCAQCLRRKKLPTTHALIVNVAGRGKRTCQAITLYDGNIFWLEEIKI</sequence>
<dbReference type="HOGENOM" id="CLU_2966829_0_0_1"/>
<dbReference type="Proteomes" id="UP000008144">
    <property type="component" value="Chromosome 8"/>
</dbReference>
<evidence type="ECO:0000313" key="2">
    <source>
        <dbReference type="Proteomes" id="UP000008144"/>
    </source>
</evidence>
<reference evidence="1" key="2">
    <citation type="journal article" date="2008" name="Genome Biol.">
        <title>Improved genome assembly and evidence-based global gene model set for the chordate Ciona intestinalis: new insight into intron and operon populations.</title>
        <authorList>
            <person name="Satou Y."/>
            <person name="Mineta K."/>
            <person name="Ogasawara M."/>
            <person name="Sasakura Y."/>
            <person name="Shoguchi E."/>
            <person name="Ueno K."/>
            <person name="Yamada L."/>
            <person name="Matsumoto J."/>
            <person name="Wasserscheid J."/>
            <person name="Dewar K."/>
            <person name="Wiley G.B."/>
            <person name="Macmil S.L."/>
            <person name="Roe B.A."/>
            <person name="Zeller R.W."/>
            <person name="Hastings K.E."/>
            <person name="Lemaire P."/>
            <person name="Lindquist E."/>
            <person name="Endo T."/>
            <person name="Hotta K."/>
            <person name="Inaba K."/>
        </authorList>
    </citation>
    <scope>NUCLEOTIDE SEQUENCE [LARGE SCALE GENOMIC DNA]</scope>
    <source>
        <strain evidence="1">wild type</strain>
    </source>
</reference>
<accession>H2XST0</accession>